<organism evidence="2 3">
    <name type="scientific">Brevundimonas staleyi</name>
    <dbReference type="NCBI Taxonomy" id="74326"/>
    <lineage>
        <taxon>Bacteria</taxon>
        <taxon>Pseudomonadati</taxon>
        <taxon>Pseudomonadota</taxon>
        <taxon>Alphaproteobacteria</taxon>
        <taxon>Caulobacterales</taxon>
        <taxon>Caulobacteraceae</taxon>
        <taxon>Brevundimonas</taxon>
    </lineage>
</organism>
<name>A0ABW0FNC9_9CAUL</name>
<proteinExistence type="predicted"/>
<evidence type="ECO:0000259" key="1">
    <source>
        <dbReference type="Pfam" id="PF01872"/>
    </source>
</evidence>
<evidence type="ECO:0000313" key="3">
    <source>
        <dbReference type="Proteomes" id="UP001596152"/>
    </source>
</evidence>
<protein>
    <submittedName>
        <fullName evidence="2">Dihydrofolate reductase family protein</fullName>
    </submittedName>
</protein>
<accession>A0ABW0FNC9</accession>
<reference evidence="3" key="1">
    <citation type="journal article" date="2019" name="Int. J. Syst. Evol. Microbiol.">
        <title>The Global Catalogue of Microorganisms (GCM) 10K type strain sequencing project: providing services to taxonomists for standard genome sequencing and annotation.</title>
        <authorList>
            <consortium name="The Broad Institute Genomics Platform"/>
            <consortium name="The Broad Institute Genome Sequencing Center for Infectious Disease"/>
            <person name="Wu L."/>
            <person name="Ma J."/>
        </authorList>
    </citation>
    <scope>NUCLEOTIDE SEQUENCE [LARGE SCALE GENOMIC DNA]</scope>
    <source>
        <strain evidence="3">JCM 12125</strain>
    </source>
</reference>
<dbReference type="Gene3D" id="3.40.430.10">
    <property type="entry name" value="Dihydrofolate Reductase, subunit A"/>
    <property type="match status" value="1"/>
</dbReference>
<dbReference type="Proteomes" id="UP001596152">
    <property type="component" value="Unassembled WGS sequence"/>
</dbReference>
<dbReference type="Pfam" id="PF01872">
    <property type="entry name" value="RibD_C"/>
    <property type="match status" value="1"/>
</dbReference>
<dbReference type="EMBL" id="JBHSLF010000011">
    <property type="protein sequence ID" value="MFC5343255.1"/>
    <property type="molecule type" value="Genomic_DNA"/>
</dbReference>
<keyword evidence="3" id="KW-1185">Reference proteome</keyword>
<dbReference type="RefSeq" id="WP_374038932.1">
    <property type="nucleotide sequence ID" value="NZ_CP169082.1"/>
</dbReference>
<dbReference type="InterPro" id="IPR002734">
    <property type="entry name" value="RibDG_C"/>
</dbReference>
<feature type="domain" description="Bacterial bifunctional deaminase-reductase C-terminal" evidence="1">
    <location>
        <begin position="3"/>
        <end position="166"/>
    </location>
</feature>
<sequence>MAKLIYGLNQSLDGYVDHDRFGPDAVLFRHFIDHMGRVTGSLYGGRMYEIMRYWDEDRPEWDEALWEYAHAWRAAPKWVASRSHASVGPNATLLTGDLETAVRTLKAEQEGEIEVAGPALAALLTPMGLIDEYQIYLHPVVLGRGTPFFKAARPPLRLAGNEPIGDSVVRLTYIPA</sequence>
<evidence type="ECO:0000313" key="2">
    <source>
        <dbReference type="EMBL" id="MFC5343255.1"/>
    </source>
</evidence>
<dbReference type="SUPFAM" id="SSF53597">
    <property type="entry name" value="Dihydrofolate reductase-like"/>
    <property type="match status" value="1"/>
</dbReference>
<gene>
    <name evidence="2" type="ORF">ACFPIE_04965</name>
</gene>
<dbReference type="InterPro" id="IPR024072">
    <property type="entry name" value="DHFR-like_dom_sf"/>
</dbReference>
<comment type="caution">
    <text evidence="2">The sequence shown here is derived from an EMBL/GenBank/DDBJ whole genome shotgun (WGS) entry which is preliminary data.</text>
</comment>